<dbReference type="EMBL" id="BSOG01000003">
    <property type="protein sequence ID" value="GLR13836.1"/>
    <property type="molecule type" value="Genomic_DNA"/>
</dbReference>
<name>A0ABQ5YFQ1_9NEIS</name>
<evidence type="ECO:0000313" key="2">
    <source>
        <dbReference type="Proteomes" id="UP001156706"/>
    </source>
</evidence>
<proteinExistence type="predicted"/>
<evidence type="ECO:0000313" key="1">
    <source>
        <dbReference type="EMBL" id="GLR13836.1"/>
    </source>
</evidence>
<dbReference type="InterPro" id="IPR047975">
    <property type="entry name" value="Heme_bind_FMP"/>
</dbReference>
<evidence type="ECO:0008006" key="3">
    <source>
        <dbReference type="Google" id="ProtNLM"/>
    </source>
</evidence>
<protein>
    <recommendedName>
        <fullName evidence="3">DUF1794 domain-containing protein</fullName>
    </recommendedName>
</protein>
<gene>
    <name evidence="1" type="ORF">GCM10007907_26260</name>
</gene>
<reference evidence="2" key="1">
    <citation type="journal article" date="2019" name="Int. J. Syst. Evol. Microbiol.">
        <title>The Global Catalogue of Microorganisms (GCM) 10K type strain sequencing project: providing services to taxonomists for standard genome sequencing and annotation.</title>
        <authorList>
            <consortium name="The Broad Institute Genomics Platform"/>
            <consortium name="The Broad Institute Genome Sequencing Center for Infectious Disease"/>
            <person name="Wu L."/>
            <person name="Ma J."/>
        </authorList>
    </citation>
    <scope>NUCLEOTIDE SEQUENCE [LARGE SCALE GENOMIC DNA]</scope>
    <source>
        <strain evidence="2">NBRC 110044</strain>
    </source>
</reference>
<organism evidence="1 2">
    <name type="scientific">Chitinimonas prasina</name>
    <dbReference type="NCBI Taxonomy" id="1434937"/>
    <lineage>
        <taxon>Bacteria</taxon>
        <taxon>Pseudomonadati</taxon>
        <taxon>Pseudomonadota</taxon>
        <taxon>Betaproteobacteria</taxon>
        <taxon>Neisseriales</taxon>
        <taxon>Chitinibacteraceae</taxon>
        <taxon>Chitinimonas</taxon>
    </lineage>
</organism>
<dbReference type="Proteomes" id="UP001156706">
    <property type="component" value="Unassembled WGS sequence"/>
</dbReference>
<keyword evidence="2" id="KW-1185">Reference proteome</keyword>
<comment type="caution">
    <text evidence="1">The sequence shown here is derived from an EMBL/GenBank/DDBJ whole genome shotgun (WGS) entry which is preliminary data.</text>
</comment>
<dbReference type="RefSeq" id="WP_284196939.1">
    <property type="nucleotide sequence ID" value="NZ_BSOG01000003.1"/>
</dbReference>
<dbReference type="NCBIfam" id="NF040572">
    <property type="entry name" value="heme_bind_FMP"/>
    <property type="match status" value="1"/>
</dbReference>
<accession>A0ABQ5YFQ1</accession>
<sequence>MNQARPPVQLMRASLPSTATASPLGLLKNLAGSWIGSGFNLIALPNKQNGGIFRLMLNATHEVLDFSPIGAPVPNRGSLQDDIFLTGLTYLQRVSDKQSHAALHIEPGIWLNVPPTSDPSAPATIVRQSTIPHGDSLLAQGTAFEVNGGPQIAPVSSTPTGPGTGQLGYLDPYLHSNLPPGITQAMVGNPNQLLVDAIQGQNIINTVVLEISTTPVGGIVNIPFITQNANATKLDAIFWIETVELPDGEQFMQLQYTQTVILNFDGIDWPHISVATMVKQ</sequence>